<evidence type="ECO:0000259" key="7">
    <source>
        <dbReference type="Pfam" id="PF00889"/>
    </source>
</evidence>
<comment type="subcellular location">
    <subcellularLocation>
        <location evidence="6">Cytoplasm</location>
    </subcellularLocation>
</comment>
<organism evidence="8 9">
    <name type="scientific">Anaplasma platys</name>
    <dbReference type="NCBI Taxonomy" id="949"/>
    <lineage>
        <taxon>Bacteria</taxon>
        <taxon>Pseudomonadati</taxon>
        <taxon>Pseudomonadota</taxon>
        <taxon>Alphaproteobacteria</taxon>
        <taxon>Rickettsiales</taxon>
        <taxon>Anaplasmataceae</taxon>
        <taxon>Anaplasma</taxon>
    </lineage>
</organism>
<dbReference type="InterPro" id="IPR018101">
    <property type="entry name" value="Transl_elong_Ts_CS"/>
</dbReference>
<dbReference type="PANTHER" id="PTHR11741">
    <property type="entry name" value="ELONGATION FACTOR TS"/>
    <property type="match status" value="1"/>
</dbReference>
<dbReference type="AlphaFoldDB" id="A0A858PXW5"/>
<dbReference type="Proteomes" id="UP000500930">
    <property type="component" value="Chromosome"/>
</dbReference>
<dbReference type="EMBL" id="CP046391">
    <property type="protein sequence ID" value="QJC27441.1"/>
    <property type="molecule type" value="Genomic_DNA"/>
</dbReference>
<dbReference type="Pfam" id="PF00889">
    <property type="entry name" value="EF_TS"/>
    <property type="match status" value="1"/>
</dbReference>
<dbReference type="Gene3D" id="1.10.8.10">
    <property type="entry name" value="DNA helicase RuvA subunit, C-terminal domain"/>
    <property type="match status" value="1"/>
</dbReference>
<feature type="region of interest" description="Involved in Mg(2+) ion dislocation from EF-Tu" evidence="6">
    <location>
        <begin position="79"/>
        <end position="82"/>
    </location>
</feature>
<dbReference type="SUPFAM" id="SSF46934">
    <property type="entry name" value="UBA-like"/>
    <property type="match status" value="1"/>
</dbReference>
<proteinExistence type="inferred from homology"/>
<comment type="similarity">
    <text evidence="1 6">Belongs to the EF-Ts family.</text>
</comment>
<dbReference type="NCBIfam" id="TIGR00116">
    <property type="entry name" value="tsf"/>
    <property type="match status" value="1"/>
</dbReference>
<reference evidence="8 9" key="1">
    <citation type="journal article" date="2020" name="Pathogens">
        <title>First Whole Genome Sequence of Anaplasma platys, an Obligate Intracellular Rickettsial Pathogen of Dogs.</title>
        <authorList>
            <person name="Llanes A."/>
            <person name="Rajeev S."/>
        </authorList>
    </citation>
    <scope>NUCLEOTIDE SEQUENCE [LARGE SCALE GENOMIC DNA]</scope>
    <source>
        <strain evidence="8 9">S3</strain>
    </source>
</reference>
<feature type="domain" description="Translation elongation factor EFTs/EF1B dimerisation" evidence="7">
    <location>
        <begin position="70"/>
        <end position="279"/>
    </location>
</feature>
<evidence type="ECO:0000256" key="3">
    <source>
        <dbReference type="ARBA" id="ARBA00022490"/>
    </source>
</evidence>
<dbReference type="PROSITE" id="PS01126">
    <property type="entry name" value="EF_TS_1"/>
    <property type="match status" value="1"/>
</dbReference>
<evidence type="ECO:0000256" key="2">
    <source>
        <dbReference type="ARBA" id="ARBA00016956"/>
    </source>
</evidence>
<name>A0A858PXW5_9RICK</name>
<evidence type="ECO:0000256" key="1">
    <source>
        <dbReference type="ARBA" id="ARBA00005532"/>
    </source>
</evidence>
<sequence>MKIDVEVIKELRQISGAGLGDCKEALEACLGDIDKAKEYLREKGLSKAYKKANRDVAEGLVAMVSEGSCGALVKLGCETDFVARNERFCDLALCLAKCLHGYGEENLDGFLASKCVGSESGLSVKDEVIAAAAVLGENVVVGGVELLRLTGPGVVGSYVHGMVRDGLGKAAALVALESTVKDLEGIAGFAKQLAMHVVAAKPEALSVETLDPAVVEREMAIVAKQVEALGKPAAVTQKIVDGRMQKFYEDMVLLEQVFVIDNQTRIRDLIQQKSQSLGGEIRLIGYKLLSVGG</sequence>
<dbReference type="FunFam" id="1.10.8.10:FF:000001">
    <property type="entry name" value="Elongation factor Ts"/>
    <property type="match status" value="1"/>
</dbReference>
<dbReference type="Gene3D" id="3.30.479.20">
    <property type="entry name" value="Elongation factor Ts, dimerisation domain"/>
    <property type="match status" value="2"/>
</dbReference>
<keyword evidence="9" id="KW-1185">Reference proteome</keyword>
<keyword evidence="3 6" id="KW-0963">Cytoplasm</keyword>
<dbReference type="InterPro" id="IPR036402">
    <property type="entry name" value="EF-Ts_dimer_sf"/>
</dbReference>
<evidence type="ECO:0000313" key="9">
    <source>
        <dbReference type="Proteomes" id="UP000500930"/>
    </source>
</evidence>
<dbReference type="GO" id="GO:0005737">
    <property type="term" value="C:cytoplasm"/>
    <property type="evidence" value="ECO:0007669"/>
    <property type="project" value="UniProtKB-SubCell"/>
</dbReference>
<evidence type="ECO:0000256" key="5">
    <source>
        <dbReference type="ARBA" id="ARBA00022917"/>
    </source>
</evidence>
<dbReference type="KEGG" id="aplt:ANPL_01680"/>
<evidence type="ECO:0000256" key="4">
    <source>
        <dbReference type="ARBA" id="ARBA00022768"/>
    </source>
</evidence>
<keyword evidence="4 6" id="KW-0251">Elongation factor</keyword>
<dbReference type="HAMAP" id="MF_00050">
    <property type="entry name" value="EF_Ts"/>
    <property type="match status" value="1"/>
</dbReference>
<accession>A0A858PXW5</accession>
<gene>
    <name evidence="6 8" type="primary">tsf</name>
    <name evidence="8" type="ORF">ANPL_01680</name>
</gene>
<dbReference type="SUPFAM" id="SSF54713">
    <property type="entry name" value="Elongation factor Ts (EF-Ts), dimerisation domain"/>
    <property type="match status" value="1"/>
</dbReference>
<evidence type="ECO:0000256" key="6">
    <source>
        <dbReference type="HAMAP-Rule" id="MF_00050"/>
    </source>
</evidence>
<comment type="function">
    <text evidence="6">Associates with the EF-Tu.GDP complex and induces the exchange of GDP to GTP. It remains bound to the aminoacyl-tRNA.EF-Tu.GTP complex up to the GTP hydrolysis stage on the ribosome.</text>
</comment>
<protein>
    <recommendedName>
        <fullName evidence="2 6">Elongation factor Ts</fullName>
        <shortName evidence="6">EF-Ts</shortName>
    </recommendedName>
</protein>
<evidence type="ECO:0000313" key="8">
    <source>
        <dbReference type="EMBL" id="QJC27441.1"/>
    </source>
</evidence>
<dbReference type="InterPro" id="IPR014039">
    <property type="entry name" value="Transl_elong_EFTs/EF1B_dimer"/>
</dbReference>
<dbReference type="CDD" id="cd14275">
    <property type="entry name" value="UBA_EF-Ts"/>
    <property type="match status" value="1"/>
</dbReference>
<dbReference type="Gene3D" id="1.10.286.20">
    <property type="match status" value="1"/>
</dbReference>
<dbReference type="InterPro" id="IPR001816">
    <property type="entry name" value="Transl_elong_EFTs/EF1B"/>
</dbReference>
<dbReference type="InterPro" id="IPR009060">
    <property type="entry name" value="UBA-like_sf"/>
</dbReference>
<dbReference type="PANTHER" id="PTHR11741:SF0">
    <property type="entry name" value="ELONGATION FACTOR TS, MITOCHONDRIAL"/>
    <property type="match status" value="1"/>
</dbReference>
<dbReference type="RefSeq" id="WP_169193078.1">
    <property type="nucleotide sequence ID" value="NZ_CP046391.1"/>
</dbReference>
<keyword evidence="5 6" id="KW-0648">Protein biosynthesis</keyword>
<dbReference type="GO" id="GO:0003746">
    <property type="term" value="F:translation elongation factor activity"/>
    <property type="evidence" value="ECO:0007669"/>
    <property type="project" value="UniProtKB-UniRule"/>
</dbReference>